<evidence type="ECO:0000313" key="3">
    <source>
        <dbReference type="Proteomes" id="UP000183253"/>
    </source>
</evidence>
<sequence length="591" mass="62831">MNLINKLGKNLLAALLLTGAATIVSCGSDDSDDGPKLGELKAIFSSDNFSVEAGGTVSLPFTVTGVEGATLALSASASNTAATTSVTSDANYSGSVEFTAPAITDGEKITVTLTVTDSKNNRSTTAQTLVTVDASEKLAVALSADIKSMATKPGGSFELPFTVTGIGTATVASDVTLTATSGWNATCEWGSDKSSGKIKVTAPAALTPTLALSMTISDNHNRTAKLEATLTIVEISTAANAANCYIVAPGSTLTIKAVEGNSTTELNFNNAALVWQDAQGMVKSVSANSSEKVVVVQLNAGIVGNAVVAAKLDDVIVWSWHVWVSDYDPMSDPFVWTDKSTGTSYTFMDRNLGAKNAKKYDAGALGLLYQWGRKDPFVGADGTESSVYVLKYDIDGNRVREVSEERPTYPSSDYESTNLTVSIQNPNTFYFAPSSSYPVVDWLTDDAQRQNHDLWGGVSGYKTKYDPCPEGWKVPAAGAAWGFRKEYKKAGALNDAQPYDSSYPWFIEYDDAYCIGFRYKQADSGKEYWFPFAGRKEVGTGVLNGVAGGATFHTATCQNTYAIMEMLAWGNPASETGLNRPYGSSVRCIKE</sequence>
<gene>
    <name evidence="2" type="ORF">SAMN05444145_101124</name>
</gene>
<name>A0A1H3X6U5_9BACT</name>
<dbReference type="RefSeq" id="WP_010259164.1">
    <property type="nucleotide sequence ID" value="NZ_CAEG01000001.1"/>
</dbReference>
<dbReference type="STRING" id="1033731.SAMN05444145_101124"/>
<dbReference type="PROSITE" id="PS51257">
    <property type="entry name" value="PROKAR_LIPOPROTEIN"/>
    <property type="match status" value="1"/>
</dbReference>
<feature type="chain" id="PRO_5010267323" evidence="1">
    <location>
        <begin position="27"/>
        <end position="591"/>
    </location>
</feature>
<proteinExistence type="predicted"/>
<organism evidence="2 3">
    <name type="scientific">Alistipes timonensis JC136</name>
    <dbReference type="NCBI Taxonomy" id="1033731"/>
    <lineage>
        <taxon>Bacteria</taxon>
        <taxon>Pseudomonadati</taxon>
        <taxon>Bacteroidota</taxon>
        <taxon>Bacteroidia</taxon>
        <taxon>Bacteroidales</taxon>
        <taxon>Rikenellaceae</taxon>
        <taxon>Alistipes</taxon>
    </lineage>
</organism>
<dbReference type="Proteomes" id="UP000183253">
    <property type="component" value="Unassembled WGS sequence"/>
</dbReference>
<protein>
    <submittedName>
        <fullName evidence="2">Uncharacterized protein</fullName>
    </submittedName>
</protein>
<accession>A0A1H3X6U5</accession>
<feature type="signal peptide" evidence="1">
    <location>
        <begin position="1"/>
        <end position="26"/>
    </location>
</feature>
<reference evidence="2 3" key="1">
    <citation type="submission" date="2016-10" db="EMBL/GenBank/DDBJ databases">
        <authorList>
            <person name="de Groot N.N."/>
        </authorList>
    </citation>
    <scope>NUCLEOTIDE SEQUENCE [LARGE SCALE GENOMIC DNA]</scope>
    <source>
        <strain evidence="2 3">DSM 25383</strain>
    </source>
</reference>
<keyword evidence="1" id="KW-0732">Signal</keyword>
<dbReference type="EMBL" id="FNRI01000001">
    <property type="protein sequence ID" value="SDZ95003.1"/>
    <property type="molecule type" value="Genomic_DNA"/>
</dbReference>
<keyword evidence="3" id="KW-1185">Reference proteome</keyword>
<dbReference type="OrthoDB" id="1164152at2"/>
<evidence type="ECO:0000256" key="1">
    <source>
        <dbReference type="SAM" id="SignalP"/>
    </source>
</evidence>
<dbReference type="AlphaFoldDB" id="A0A1H3X6U5"/>
<evidence type="ECO:0000313" key="2">
    <source>
        <dbReference type="EMBL" id="SDZ95003.1"/>
    </source>
</evidence>